<gene>
    <name evidence="1" type="ORF">UFOPK3461_00599</name>
</gene>
<dbReference type="Pfam" id="PF01391">
    <property type="entry name" value="Collagen"/>
    <property type="match status" value="1"/>
</dbReference>
<protein>
    <submittedName>
        <fullName evidence="1">Unannotated protein</fullName>
    </submittedName>
</protein>
<reference evidence="1" key="1">
    <citation type="submission" date="2020-05" db="EMBL/GenBank/DDBJ databases">
        <authorList>
            <person name="Chiriac C."/>
            <person name="Salcher M."/>
            <person name="Ghai R."/>
            <person name="Kavagutti S V."/>
        </authorList>
    </citation>
    <scope>NUCLEOTIDE SEQUENCE</scope>
</reference>
<dbReference type="InterPro" id="IPR008160">
    <property type="entry name" value="Collagen"/>
</dbReference>
<sequence length="249" mass="24958">MKKVTFFLLILAFTRIGISFGAPTDTAGTQNFFLGGTSNGVSNLNQVLALLVGPAGPPGPAGIAGADGYPGLPGAPGIAGVQGPQGLQGLQGLPGPAGPAGLQGLKGDPGTGGNGNGVGFGGGTSTLGTCDENVQVSIAKRFTLDGFKISEISVSGIDIRSLAVRTAADATDTTTCLGKKLTLSMLVKNIGTPAEPFPFTCTSPAIATETIVFSASDTCKGGEVNQSADHTFSDFLLEKFELRIGLGLE</sequence>
<evidence type="ECO:0000313" key="1">
    <source>
        <dbReference type="EMBL" id="CAB4875805.1"/>
    </source>
</evidence>
<name>A0A6J7E3G6_9ZZZZ</name>
<accession>A0A6J7E3G6</accession>
<dbReference type="AlphaFoldDB" id="A0A6J7E3G6"/>
<dbReference type="EMBL" id="CAFBLW010000038">
    <property type="protein sequence ID" value="CAB4875805.1"/>
    <property type="molecule type" value="Genomic_DNA"/>
</dbReference>
<organism evidence="1">
    <name type="scientific">freshwater metagenome</name>
    <dbReference type="NCBI Taxonomy" id="449393"/>
    <lineage>
        <taxon>unclassified sequences</taxon>
        <taxon>metagenomes</taxon>
        <taxon>ecological metagenomes</taxon>
    </lineage>
</organism>
<proteinExistence type="predicted"/>